<gene>
    <name evidence="1" type="ORF">CK936_31495</name>
</gene>
<evidence type="ECO:0000313" key="2">
    <source>
        <dbReference type="Proteomes" id="UP000218944"/>
    </source>
</evidence>
<evidence type="ECO:0000313" key="1">
    <source>
        <dbReference type="EMBL" id="PAU45064.1"/>
    </source>
</evidence>
<protein>
    <submittedName>
        <fullName evidence="1">Uncharacterized protein</fullName>
    </submittedName>
</protein>
<name>A0A2A2D0M9_9ACTN</name>
<dbReference type="Proteomes" id="UP000218944">
    <property type="component" value="Unassembled WGS sequence"/>
</dbReference>
<sequence length="124" mass="13819">MLVRVDRDRIQGEGLDMSPLRGGEEYAVLEMYAKFGGRNYYRIDPMDGSAPALFDTRGFSVISPSVSRLWVAGSSDEGSLFLRPEEWAAPGFWEAYFDGEDWAEEGYVSLRDALVNEAAPNPNS</sequence>
<keyword evidence="2" id="KW-1185">Reference proteome</keyword>
<proteinExistence type="predicted"/>
<dbReference type="AlphaFoldDB" id="A0A2A2D0M9"/>
<accession>A0A2A2D0M9</accession>
<comment type="caution">
    <text evidence="1">The sequence shown here is derived from an EMBL/GenBank/DDBJ whole genome shotgun (WGS) entry which is preliminary data.</text>
</comment>
<reference evidence="1 2" key="1">
    <citation type="submission" date="2017-08" db="EMBL/GenBank/DDBJ databases">
        <title>Genome sequence of Streptomyces albireticuli NRRL B-1670.</title>
        <authorList>
            <person name="Graham D.E."/>
            <person name="Mahan K.M."/>
            <person name="Klingeman D.M."/>
            <person name="Hettich R.L."/>
            <person name="Parry R.J."/>
            <person name="Spain J.C."/>
        </authorList>
    </citation>
    <scope>NUCLEOTIDE SEQUENCE [LARGE SCALE GENOMIC DNA]</scope>
    <source>
        <strain evidence="1 2">NRRL B-1670</strain>
    </source>
</reference>
<dbReference type="EMBL" id="NSJV01000593">
    <property type="protein sequence ID" value="PAU45064.1"/>
    <property type="molecule type" value="Genomic_DNA"/>
</dbReference>
<organism evidence="1 2">
    <name type="scientific">Streptomyces albireticuli</name>
    <dbReference type="NCBI Taxonomy" id="1940"/>
    <lineage>
        <taxon>Bacteria</taxon>
        <taxon>Bacillati</taxon>
        <taxon>Actinomycetota</taxon>
        <taxon>Actinomycetes</taxon>
        <taxon>Kitasatosporales</taxon>
        <taxon>Streptomycetaceae</taxon>
        <taxon>Streptomyces</taxon>
    </lineage>
</organism>